<dbReference type="AlphaFoldDB" id="A0A0S4R8S3"/>
<organism evidence="3 4">
    <name type="scientific">Campylobacter hyointestinalis subsp. hyointestinalis</name>
    <dbReference type="NCBI Taxonomy" id="91352"/>
    <lineage>
        <taxon>Bacteria</taxon>
        <taxon>Pseudomonadati</taxon>
        <taxon>Campylobacterota</taxon>
        <taxon>Epsilonproteobacteria</taxon>
        <taxon>Campylobacterales</taxon>
        <taxon>Campylobacteraceae</taxon>
        <taxon>Campylobacter</taxon>
    </lineage>
</organism>
<keyword evidence="1 3" id="KW-0808">Transferase</keyword>
<dbReference type="GO" id="GO:0008897">
    <property type="term" value="F:holo-[acyl-carrier-protein] synthase activity"/>
    <property type="evidence" value="ECO:0007669"/>
    <property type="project" value="InterPro"/>
</dbReference>
<dbReference type="EMBL" id="FAVB01000001">
    <property type="protein sequence ID" value="CUU70284.1"/>
    <property type="molecule type" value="Genomic_DNA"/>
</dbReference>
<reference evidence="3 4" key="1">
    <citation type="submission" date="2015-11" db="EMBL/GenBank/DDBJ databases">
        <authorList>
            <consortium name="Pathogen Informatics"/>
        </authorList>
    </citation>
    <scope>NUCLEOTIDE SEQUENCE [LARGE SCALE GENOMIC DNA]</scope>
    <source>
        <strain evidence="3 4">006A-0059</strain>
    </source>
</reference>
<proteinExistence type="predicted"/>
<dbReference type="RefSeq" id="WP_059428922.1">
    <property type="nucleotide sequence ID" value="NZ_FAUU01000002.1"/>
</dbReference>
<protein>
    <submittedName>
        <fullName evidence="3">4'-phosphopantetheinyl transferase superfamily protein</fullName>
    </submittedName>
</protein>
<dbReference type="Pfam" id="PF01648">
    <property type="entry name" value="ACPS"/>
    <property type="match status" value="1"/>
</dbReference>
<dbReference type="GO" id="GO:0000287">
    <property type="term" value="F:magnesium ion binding"/>
    <property type="evidence" value="ECO:0007669"/>
    <property type="project" value="InterPro"/>
</dbReference>
<sequence length="163" mass="19059">MKVVLLKTLRYKPGLKIAFKRLDKKDKNRVKRSPNLLDNPNFIASRILKKQVRSKRVCISHKDGFCVLACSAKNLGVDVEALKDRDFDKFAQICFTDTEKEFLKNSCEKKLDFYKIFTTKEALIKCRNLTFADFKKVSFFDKGFIKTHFLKDDFMITLVLSTR</sequence>
<dbReference type="InterPro" id="IPR008278">
    <property type="entry name" value="4-PPantetheinyl_Trfase_dom"/>
</dbReference>
<evidence type="ECO:0000256" key="1">
    <source>
        <dbReference type="ARBA" id="ARBA00022679"/>
    </source>
</evidence>
<evidence type="ECO:0000313" key="3">
    <source>
        <dbReference type="EMBL" id="CUU70284.1"/>
    </source>
</evidence>
<dbReference type="Gene3D" id="3.90.470.20">
    <property type="entry name" value="4'-phosphopantetheinyl transferase domain"/>
    <property type="match status" value="1"/>
</dbReference>
<comment type="caution">
    <text evidence="3">The sequence shown here is derived from an EMBL/GenBank/DDBJ whole genome shotgun (WGS) entry which is preliminary data.</text>
</comment>
<dbReference type="InterPro" id="IPR037143">
    <property type="entry name" value="4-PPantetheinyl_Trfase_dom_sf"/>
</dbReference>
<accession>A0A0S4R8S3</accession>
<evidence type="ECO:0000259" key="2">
    <source>
        <dbReference type="Pfam" id="PF01648"/>
    </source>
</evidence>
<keyword evidence="4" id="KW-1185">Reference proteome</keyword>
<evidence type="ECO:0000313" key="4">
    <source>
        <dbReference type="Proteomes" id="UP000052237"/>
    </source>
</evidence>
<feature type="domain" description="4'-phosphopantetheinyl transferase" evidence="2">
    <location>
        <begin position="75"/>
        <end position="156"/>
    </location>
</feature>
<dbReference type="Proteomes" id="UP000052237">
    <property type="component" value="Unassembled WGS sequence"/>
</dbReference>
<dbReference type="SUPFAM" id="SSF56214">
    <property type="entry name" value="4'-phosphopantetheinyl transferase"/>
    <property type="match status" value="1"/>
</dbReference>
<gene>
    <name evidence="3" type="ORF">ERS686654_00232</name>
</gene>
<name>A0A0S4R8S3_CAMHY</name>